<proteinExistence type="predicted"/>
<evidence type="ECO:0000313" key="3">
    <source>
        <dbReference type="Proteomes" id="UP000299102"/>
    </source>
</evidence>
<evidence type="ECO:0000256" key="1">
    <source>
        <dbReference type="SAM" id="MobiDB-lite"/>
    </source>
</evidence>
<sequence length="185" mass="21397">MKSLKIHQQATREGSYLKRIYLKGVANSNTKKKRQMMKMCSLDYQQPSDQTGNDISVQQEDGNTKTERNLENINFELEKYVDRFVVERQSRGSVVGCMLHANACCRQASIMDFRELTPHTIQYESLRLADVATGFNNLNKLIEKGKANRKGHDPAEEFSDCDDNKDNDYKENIAKQRTKRKILRT</sequence>
<keyword evidence="3" id="KW-1185">Reference proteome</keyword>
<dbReference type="AlphaFoldDB" id="A0A4C1ZKD8"/>
<protein>
    <submittedName>
        <fullName evidence="2">Uncharacterized protein</fullName>
    </submittedName>
</protein>
<reference evidence="2 3" key="1">
    <citation type="journal article" date="2019" name="Commun. Biol.">
        <title>The bagworm genome reveals a unique fibroin gene that provides high tensile strength.</title>
        <authorList>
            <person name="Kono N."/>
            <person name="Nakamura H."/>
            <person name="Ohtoshi R."/>
            <person name="Tomita M."/>
            <person name="Numata K."/>
            <person name="Arakawa K."/>
        </authorList>
    </citation>
    <scope>NUCLEOTIDE SEQUENCE [LARGE SCALE GENOMIC DNA]</scope>
</reference>
<feature type="compositionally biased region" description="Basic residues" evidence="1">
    <location>
        <begin position="176"/>
        <end position="185"/>
    </location>
</feature>
<feature type="compositionally biased region" description="Basic and acidic residues" evidence="1">
    <location>
        <begin position="162"/>
        <end position="174"/>
    </location>
</feature>
<comment type="caution">
    <text evidence="2">The sequence shown here is derived from an EMBL/GenBank/DDBJ whole genome shotgun (WGS) entry which is preliminary data.</text>
</comment>
<gene>
    <name evidence="2" type="ORF">EVAR_87738_1</name>
</gene>
<evidence type="ECO:0000313" key="2">
    <source>
        <dbReference type="EMBL" id="GBP88966.1"/>
    </source>
</evidence>
<organism evidence="2 3">
    <name type="scientific">Eumeta variegata</name>
    <name type="common">Bagworm moth</name>
    <name type="synonym">Eumeta japonica</name>
    <dbReference type="NCBI Taxonomy" id="151549"/>
    <lineage>
        <taxon>Eukaryota</taxon>
        <taxon>Metazoa</taxon>
        <taxon>Ecdysozoa</taxon>
        <taxon>Arthropoda</taxon>
        <taxon>Hexapoda</taxon>
        <taxon>Insecta</taxon>
        <taxon>Pterygota</taxon>
        <taxon>Neoptera</taxon>
        <taxon>Endopterygota</taxon>
        <taxon>Lepidoptera</taxon>
        <taxon>Glossata</taxon>
        <taxon>Ditrysia</taxon>
        <taxon>Tineoidea</taxon>
        <taxon>Psychidae</taxon>
        <taxon>Oiketicinae</taxon>
        <taxon>Eumeta</taxon>
    </lineage>
</organism>
<feature type="compositionally biased region" description="Basic and acidic residues" evidence="1">
    <location>
        <begin position="146"/>
        <end position="155"/>
    </location>
</feature>
<name>A0A4C1ZKD8_EUMVA</name>
<accession>A0A4C1ZKD8</accession>
<dbReference type="EMBL" id="BGZK01001968">
    <property type="protein sequence ID" value="GBP88966.1"/>
    <property type="molecule type" value="Genomic_DNA"/>
</dbReference>
<dbReference type="Proteomes" id="UP000299102">
    <property type="component" value="Unassembled WGS sequence"/>
</dbReference>
<feature type="region of interest" description="Disordered" evidence="1">
    <location>
        <begin position="146"/>
        <end position="185"/>
    </location>
</feature>